<proteinExistence type="predicted"/>
<accession>A0A2U9IHH0</accession>
<keyword evidence="2" id="KW-0238">DNA-binding</keyword>
<dbReference type="Proteomes" id="UP000248044">
    <property type="component" value="Chromosome"/>
</dbReference>
<evidence type="ECO:0000313" key="3">
    <source>
        <dbReference type="Proteomes" id="UP000248044"/>
    </source>
</evidence>
<gene>
    <name evidence="2" type="ORF">DFR85_12980</name>
</gene>
<organism evidence="2 3">
    <name type="scientific">Acidianus brierleyi</name>
    <dbReference type="NCBI Taxonomy" id="41673"/>
    <lineage>
        <taxon>Archaea</taxon>
        <taxon>Thermoproteota</taxon>
        <taxon>Thermoprotei</taxon>
        <taxon>Sulfolobales</taxon>
        <taxon>Sulfolobaceae</taxon>
        <taxon>Acidianus</taxon>
    </lineage>
</organism>
<dbReference type="KEGG" id="abri:DFR85_12980"/>
<dbReference type="SMART" id="SM00748">
    <property type="entry name" value="HEPN"/>
    <property type="match status" value="1"/>
</dbReference>
<feature type="domain" description="HEPN" evidence="1">
    <location>
        <begin position="7"/>
        <end position="132"/>
    </location>
</feature>
<dbReference type="RefSeq" id="WP_110271252.1">
    <property type="nucleotide sequence ID" value="NZ_CP029289.2"/>
</dbReference>
<dbReference type="OrthoDB" id="101044at2157"/>
<sequence length="139" mass="16181">MSGNYVRILKERALNALELAKISKDINWSLFLSEQAAQLYIKAIYYELFGEKIRGHQLRGLLGQLITELDNNHFEKESKKIKDFVTQNREKLIILEESYTESRYGEEGYYEPNLAVDIIKLVSDLIQLLEELNKNVKLG</sequence>
<dbReference type="Pfam" id="PF05168">
    <property type="entry name" value="HEPN"/>
    <property type="match status" value="1"/>
</dbReference>
<dbReference type="GO" id="GO:0003677">
    <property type="term" value="F:DNA binding"/>
    <property type="evidence" value="ECO:0007669"/>
    <property type="project" value="UniProtKB-KW"/>
</dbReference>
<protein>
    <submittedName>
        <fullName evidence="2">DNA-binding protein</fullName>
    </submittedName>
</protein>
<dbReference type="AlphaFoldDB" id="A0A2U9IHH0"/>
<evidence type="ECO:0000259" key="1">
    <source>
        <dbReference type="PROSITE" id="PS50910"/>
    </source>
</evidence>
<reference evidence="2 3" key="1">
    <citation type="submission" date="2018-05" db="EMBL/GenBank/DDBJ databases">
        <title>Complete Genome Sequences of Extremely Thermoacidophilic, Metal-Mobilizing Type-Strain Members of the Archaeal Family Sulfolobaceae: Acidianus brierleyi DSM-1651T, Acidianus sulfidivorans DSM-18786T, Metallosphaera hakonensis DSM-7519T, and Metallosphaera prunae DSM-10039T.</title>
        <authorList>
            <person name="Counts J.A."/>
            <person name="Kelly R.M."/>
        </authorList>
    </citation>
    <scope>NUCLEOTIDE SEQUENCE [LARGE SCALE GENOMIC DNA]</scope>
    <source>
        <strain evidence="2 3">DSM 1651</strain>
    </source>
</reference>
<dbReference type="InterPro" id="IPR007842">
    <property type="entry name" value="HEPN_dom"/>
</dbReference>
<dbReference type="Gene3D" id="1.20.120.330">
    <property type="entry name" value="Nucleotidyltransferases domain 2"/>
    <property type="match status" value="1"/>
</dbReference>
<dbReference type="PROSITE" id="PS50910">
    <property type="entry name" value="HEPN"/>
    <property type="match status" value="1"/>
</dbReference>
<name>A0A2U9IHH0_9CREN</name>
<evidence type="ECO:0000313" key="2">
    <source>
        <dbReference type="EMBL" id="AWR95374.1"/>
    </source>
</evidence>
<dbReference type="SUPFAM" id="SSF81593">
    <property type="entry name" value="Nucleotidyltransferase substrate binding subunit/domain"/>
    <property type="match status" value="1"/>
</dbReference>
<dbReference type="GeneID" id="36833086"/>
<keyword evidence="3" id="KW-1185">Reference proteome</keyword>
<dbReference type="EMBL" id="CP029289">
    <property type="protein sequence ID" value="AWR95374.1"/>
    <property type="molecule type" value="Genomic_DNA"/>
</dbReference>